<dbReference type="CDD" id="cd16829">
    <property type="entry name" value="ChuX_HutX-like"/>
    <property type="match status" value="1"/>
</dbReference>
<reference evidence="1 2" key="1">
    <citation type="submission" date="2021-09" db="EMBL/GenBank/DDBJ databases">
        <title>The complete genome sequence of a new microorganism.</title>
        <authorList>
            <person name="Zi Z."/>
        </authorList>
    </citation>
    <scope>NUCLEOTIDE SEQUENCE [LARGE SCALE GENOMIC DNA]</scope>
    <source>
        <strain evidence="1 2">WGZ8</strain>
    </source>
</reference>
<proteinExistence type="predicted"/>
<dbReference type="InterPro" id="IPR010413">
    <property type="entry name" value="HutX-like"/>
</dbReference>
<dbReference type="PIRSF" id="PIRSF030840">
    <property type="entry name" value="DUF1008"/>
    <property type="match status" value="1"/>
</dbReference>
<dbReference type="NCBIfam" id="TIGR04108">
    <property type="entry name" value="HutX"/>
    <property type="match status" value="1"/>
</dbReference>
<dbReference type="Pfam" id="PF06228">
    <property type="entry name" value="ChuX_HutX"/>
    <property type="match status" value="1"/>
</dbReference>
<dbReference type="Proteomes" id="UP000704176">
    <property type="component" value="Unassembled WGS sequence"/>
</dbReference>
<keyword evidence="2" id="KW-1185">Reference proteome</keyword>
<dbReference type="SUPFAM" id="SSF144064">
    <property type="entry name" value="Heme iron utilization protein-like"/>
    <property type="match status" value="1"/>
</dbReference>
<sequence length="169" mass="18918">MRRSVEELIRQDLAAKPDGVLETIADAHGAPLQAVLDCLPAEAAVRIPGGLFEEIWKDLTGWGEITFIVHTRDGVFECKGRVPPGAQGRGSFNLHGDSPISGHLRMERCRFIYFIDRLFFGKRSCSVQFVNEEGGVMFKIFVGRNEDRSLKADQLARFEALREAQRGRA</sequence>
<accession>A0ABS7VNK5</accession>
<comment type="caution">
    <text evidence="1">The sequence shown here is derived from an EMBL/GenBank/DDBJ whole genome shotgun (WGS) entry which is preliminary data.</text>
</comment>
<evidence type="ECO:0000313" key="2">
    <source>
        <dbReference type="Proteomes" id="UP000704176"/>
    </source>
</evidence>
<dbReference type="Gene3D" id="3.40.1570.10">
    <property type="entry name" value="HemS/ChuS/ChuX like domains"/>
    <property type="match status" value="1"/>
</dbReference>
<evidence type="ECO:0000313" key="1">
    <source>
        <dbReference type="EMBL" id="MBZ6077117.1"/>
    </source>
</evidence>
<dbReference type="InterPro" id="IPR053733">
    <property type="entry name" value="Heme_Transport_Util_sf"/>
</dbReference>
<dbReference type="RefSeq" id="WP_224313428.1">
    <property type="nucleotide sequence ID" value="NZ_JAIRBM010000008.1"/>
</dbReference>
<organism evidence="1 2">
    <name type="scientific">Microvirga puerhi</name>
    <dbReference type="NCBI Taxonomy" id="2876078"/>
    <lineage>
        <taxon>Bacteria</taxon>
        <taxon>Pseudomonadati</taxon>
        <taxon>Pseudomonadota</taxon>
        <taxon>Alphaproteobacteria</taxon>
        <taxon>Hyphomicrobiales</taxon>
        <taxon>Methylobacteriaceae</taxon>
        <taxon>Microvirga</taxon>
    </lineage>
</organism>
<protein>
    <submittedName>
        <fullName evidence="1">Heme utilization cystosolic carrier protein HutX</fullName>
    </submittedName>
</protein>
<gene>
    <name evidence="1" type="primary">hutX</name>
    <name evidence="1" type="ORF">K9B37_12605</name>
</gene>
<name>A0ABS7VNK5_9HYPH</name>
<dbReference type="EMBL" id="JAIRBM010000008">
    <property type="protein sequence ID" value="MBZ6077117.1"/>
    <property type="molecule type" value="Genomic_DNA"/>
</dbReference>